<feature type="transmembrane region" description="Helical" evidence="13">
    <location>
        <begin position="195"/>
        <end position="213"/>
    </location>
</feature>
<dbReference type="SUPFAM" id="SSF52343">
    <property type="entry name" value="Ferredoxin reductase-like, C-terminal NADP-linked domain"/>
    <property type="match status" value="1"/>
</dbReference>
<evidence type="ECO:0000313" key="15">
    <source>
        <dbReference type="EMBL" id="AVR86991.1"/>
    </source>
</evidence>
<comment type="subcellular location">
    <subcellularLocation>
        <location evidence="2">Membrane</location>
        <topology evidence="2">Multi-pass membrane protein</topology>
    </subcellularLocation>
</comment>
<dbReference type="InterPro" id="IPR050415">
    <property type="entry name" value="MRET"/>
</dbReference>
<evidence type="ECO:0000256" key="5">
    <source>
        <dbReference type="ARBA" id="ARBA00022714"/>
    </source>
</evidence>
<dbReference type="Pfam" id="PF08022">
    <property type="entry name" value="FAD_binding_8"/>
    <property type="match status" value="1"/>
</dbReference>
<dbReference type="PANTHER" id="PTHR47354:SF8">
    <property type="entry name" value="1,2-PHENYLACETYL-COA EPOXIDASE, SUBUNIT E"/>
    <property type="match status" value="1"/>
</dbReference>
<dbReference type="InterPro" id="IPR013112">
    <property type="entry name" value="FAD-bd_8"/>
</dbReference>
<keyword evidence="5" id="KW-0001">2Fe-2S</keyword>
<evidence type="ECO:0000256" key="7">
    <source>
        <dbReference type="ARBA" id="ARBA00022827"/>
    </source>
</evidence>
<dbReference type="InterPro" id="IPR017927">
    <property type="entry name" value="FAD-bd_FR_type"/>
</dbReference>
<sequence>MKNIRFAYAGLLLLLSLLWWLADPLLPDGYGYFALRTVLINYTGVLAIGVMSVGMMLALRPVRVEPLLDGLDKTYRLHKWLGITGLVVSVIHWLWAQGTKWAVGWGWLVKPERVPGPPLTDPVEAFFRAQRGLAESVGEWAFYAAVVLIALALSKRFPYRLFFKTHRLLALAYLALVFHSVLLTPFSYWTQPMGVVLALLMAGGSVAAAVSLAGRVGHRRKAVAEIEELVNFPDNRVLKVAIRFKDRWPGHAAGQFAFVTFSAEEGAHPFTISSGWQGDGRLFFLIKGIGDYTARLPELVHVGDLVTVEGPYGRFDFANGGVSGKRRQIWVGAGIGITPFIARLKALAVEPDGRKIDLFYSTAEPDDEFIGRLQRDAKAAGVNLHIVVSARDGRLDVDRICSAVPGWAEADVWFCGPGGFGQALRTGFVAKGLLETDFHQELFHMR</sequence>
<dbReference type="GO" id="GO:0050660">
    <property type="term" value="F:flavin adenine dinucleotide binding"/>
    <property type="evidence" value="ECO:0007669"/>
    <property type="project" value="TreeGrafter"/>
</dbReference>
<proteinExistence type="predicted"/>
<dbReference type="InterPro" id="IPR017938">
    <property type="entry name" value="Riboflavin_synthase-like_b-brl"/>
</dbReference>
<dbReference type="PROSITE" id="PS51384">
    <property type="entry name" value="FAD_FR"/>
    <property type="match status" value="1"/>
</dbReference>
<evidence type="ECO:0000256" key="6">
    <source>
        <dbReference type="ARBA" id="ARBA00022723"/>
    </source>
</evidence>
<feature type="transmembrane region" description="Helical" evidence="13">
    <location>
        <begin position="80"/>
        <end position="96"/>
    </location>
</feature>
<organism evidence="15 16">
    <name type="scientific">Thauera aromatica K172</name>
    <dbReference type="NCBI Taxonomy" id="44139"/>
    <lineage>
        <taxon>Bacteria</taxon>
        <taxon>Pseudomonadati</taxon>
        <taxon>Pseudomonadota</taxon>
        <taxon>Betaproteobacteria</taxon>
        <taxon>Rhodocyclales</taxon>
        <taxon>Zoogloeaceae</taxon>
        <taxon>Thauera</taxon>
    </lineage>
</organism>
<evidence type="ECO:0000256" key="4">
    <source>
        <dbReference type="ARBA" id="ARBA00022692"/>
    </source>
</evidence>
<evidence type="ECO:0000313" key="16">
    <source>
        <dbReference type="Proteomes" id="UP000241885"/>
    </source>
</evidence>
<keyword evidence="4 13" id="KW-0812">Transmembrane</keyword>
<evidence type="ECO:0000256" key="3">
    <source>
        <dbReference type="ARBA" id="ARBA00022630"/>
    </source>
</evidence>
<feature type="transmembrane region" description="Helical" evidence="13">
    <location>
        <begin position="140"/>
        <end position="157"/>
    </location>
</feature>
<dbReference type="Pfam" id="PF01794">
    <property type="entry name" value="Ferric_reduct"/>
    <property type="match status" value="1"/>
</dbReference>
<keyword evidence="6" id="KW-0479">Metal-binding</keyword>
<name>A0A2R4BI47_THAAR</name>
<evidence type="ECO:0000256" key="13">
    <source>
        <dbReference type="SAM" id="Phobius"/>
    </source>
</evidence>
<dbReference type="CDD" id="cd06198">
    <property type="entry name" value="FNR_like_3"/>
    <property type="match status" value="1"/>
</dbReference>
<dbReference type="AlphaFoldDB" id="A0A2R4BI47"/>
<keyword evidence="11" id="KW-0411">Iron-sulfur</keyword>
<evidence type="ECO:0000256" key="9">
    <source>
        <dbReference type="ARBA" id="ARBA00023002"/>
    </source>
</evidence>
<evidence type="ECO:0000256" key="2">
    <source>
        <dbReference type="ARBA" id="ARBA00004141"/>
    </source>
</evidence>
<keyword evidence="8 13" id="KW-1133">Transmembrane helix</keyword>
<accession>A0A2R4BI47</accession>
<keyword evidence="3" id="KW-0285">Flavoprotein</keyword>
<keyword evidence="7" id="KW-0274">FAD</keyword>
<evidence type="ECO:0000256" key="8">
    <source>
        <dbReference type="ARBA" id="ARBA00022989"/>
    </source>
</evidence>
<evidence type="ECO:0000256" key="10">
    <source>
        <dbReference type="ARBA" id="ARBA00023004"/>
    </source>
</evidence>
<feature type="transmembrane region" description="Helical" evidence="13">
    <location>
        <begin position="40"/>
        <end position="59"/>
    </location>
</feature>
<dbReference type="EMBL" id="CP028339">
    <property type="protein sequence ID" value="AVR86991.1"/>
    <property type="molecule type" value="Genomic_DNA"/>
</dbReference>
<comment type="cofactor">
    <cofactor evidence="1">
        <name>FAD</name>
        <dbReference type="ChEBI" id="CHEBI:57692"/>
    </cofactor>
</comment>
<dbReference type="Proteomes" id="UP000241885">
    <property type="component" value="Chromosome"/>
</dbReference>
<keyword evidence="10" id="KW-0408">Iron</keyword>
<dbReference type="PANTHER" id="PTHR47354">
    <property type="entry name" value="NADH OXIDOREDUCTASE HCR"/>
    <property type="match status" value="1"/>
</dbReference>
<protein>
    <submittedName>
        <fullName evidence="15">Putative flavocytochrome</fullName>
    </submittedName>
</protein>
<dbReference type="RefSeq" id="WP_107219471.1">
    <property type="nucleotide sequence ID" value="NZ_CP028339.1"/>
</dbReference>
<dbReference type="InterPro" id="IPR039261">
    <property type="entry name" value="FNR_nucleotide-bd"/>
</dbReference>
<reference evidence="15 16" key="1">
    <citation type="submission" date="2018-03" db="EMBL/GenBank/DDBJ databases">
        <title>Complete genome sequence of Thauera aromatica, a model organism for studying aromatic compound degradation under denitrifying conditions.</title>
        <authorList>
            <person name="Lo H.-Y."/>
            <person name="Goris T."/>
            <person name="Boll M."/>
            <person name="Mueller J.A."/>
        </authorList>
    </citation>
    <scope>NUCLEOTIDE SEQUENCE [LARGE SCALE GENOMIC DNA]</scope>
    <source>
        <strain evidence="15 16">K172</strain>
    </source>
</reference>
<evidence type="ECO:0000256" key="1">
    <source>
        <dbReference type="ARBA" id="ARBA00001974"/>
    </source>
</evidence>
<dbReference type="OrthoDB" id="9796486at2"/>
<feature type="domain" description="FAD-binding FR-type" evidence="14">
    <location>
        <begin position="216"/>
        <end position="318"/>
    </location>
</feature>
<keyword evidence="9" id="KW-0560">Oxidoreductase</keyword>
<dbReference type="Gene3D" id="3.40.50.80">
    <property type="entry name" value="Nucleotide-binding domain of ferredoxin-NADP reductase (FNR) module"/>
    <property type="match status" value="1"/>
</dbReference>
<dbReference type="InterPro" id="IPR013130">
    <property type="entry name" value="Fe3_Rdtase_TM_dom"/>
</dbReference>
<dbReference type="GO" id="GO:0016020">
    <property type="term" value="C:membrane"/>
    <property type="evidence" value="ECO:0007669"/>
    <property type="project" value="UniProtKB-SubCell"/>
</dbReference>
<evidence type="ECO:0000259" key="14">
    <source>
        <dbReference type="PROSITE" id="PS51384"/>
    </source>
</evidence>
<dbReference type="GO" id="GO:0016491">
    <property type="term" value="F:oxidoreductase activity"/>
    <property type="evidence" value="ECO:0007669"/>
    <property type="project" value="UniProtKB-KW"/>
</dbReference>
<keyword evidence="16" id="KW-1185">Reference proteome</keyword>
<dbReference type="SUPFAM" id="SSF63380">
    <property type="entry name" value="Riboflavin synthase domain-like"/>
    <property type="match status" value="1"/>
</dbReference>
<dbReference type="KEGG" id="tak:Tharo_0039"/>
<evidence type="ECO:0000256" key="11">
    <source>
        <dbReference type="ARBA" id="ARBA00023014"/>
    </source>
</evidence>
<gene>
    <name evidence="15" type="ORF">Tharo_0039</name>
</gene>
<keyword evidence="12 13" id="KW-0472">Membrane</keyword>
<feature type="transmembrane region" description="Helical" evidence="13">
    <location>
        <begin position="169"/>
        <end position="189"/>
    </location>
</feature>
<dbReference type="GO" id="GO:0046872">
    <property type="term" value="F:metal ion binding"/>
    <property type="evidence" value="ECO:0007669"/>
    <property type="project" value="UniProtKB-KW"/>
</dbReference>
<dbReference type="Gene3D" id="2.40.30.10">
    <property type="entry name" value="Translation factors"/>
    <property type="match status" value="1"/>
</dbReference>
<dbReference type="GO" id="GO:0051537">
    <property type="term" value="F:2 iron, 2 sulfur cluster binding"/>
    <property type="evidence" value="ECO:0007669"/>
    <property type="project" value="UniProtKB-KW"/>
</dbReference>
<evidence type="ECO:0000256" key="12">
    <source>
        <dbReference type="ARBA" id="ARBA00023136"/>
    </source>
</evidence>